<comment type="caution">
    <text evidence="1">The sequence shown here is derived from an EMBL/GenBank/DDBJ whole genome shotgun (WGS) entry which is preliminary data.</text>
</comment>
<evidence type="ECO:0000313" key="2">
    <source>
        <dbReference type="Proteomes" id="UP000814140"/>
    </source>
</evidence>
<gene>
    <name evidence="1" type="ORF">BV25DRAFT_1842100</name>
</gene>
<dbReference type="EMBL" id="MU277258">
    <property type="protein sequence ID" value="KAI0056784.1"/>
    <property type="molecule type" value="Genomic_DNA"/>
</dbReference>
<proteinExistence type="predicted"/>
<organism evidence="1 2">
    <name type="scientific">Artomyces pyxidatus</name>
    <dbReference type="NCBI Taxonomy" id="48021"/>
    <lineage>
        <taxon>Eukaryota</taxon>
        <taxon>Fungi</taxon>
        <taxon>Dikarya</taxon>
        <taxon>Basidiomycota</taxon>
        <taxon>Agaricomycotina</taxon>
        <taxon>Agaricomycetes</taxon>
        <taxon>Russulales</taxon>
        <taxon>Auriscalpiaceae</taxon>
        <taxon>Artomyces</taxon>
    </lineage>
</organism>
<reference evidence="1" key="2">
    <citation type="journal article" date="2022" name="New Phytol.">
        <title>Evolutionary transition to the ectomycorrhizal habit in the genomes of a hyperdiverse lineage of mushroom-forming fungi.</title>
        <authorList>
            <person name="Looney B."/>
            <person name="Miyauchi S."/>
            <person name="Morin E."/>
            <person name="Drula E."/>
            <person name="Courty P.E."/>
            <person name="Kohler A."/>
            <person name="Kuo A."/>
            <person name="LaButti K."/>
            <person name="Pangilinan J."/>
            <person name="Lipzen A."/>
            <person name="Riley R."/>
            <person name="Andreopoulos W."/>
            <person name="He G."/>
            <person name="Johnson J."/>
            <person name="Nolan M."/>
            <person name="Tritt A."/>
            <person name="Barry K.W."/>
            <person name="Grigoriev I.V."/>
            <person name="Nagy L.G."/>
            <person name="Hibbett D."/>
            <person name="Henrissat B."/>
            <person name="Matheny P.B."/>
            <person name="Labbe J."/>
            <person name="Martin F.M."/>
        </authorList>
    </citation>
    <scope>NUCLEOTIDE SEQUENCE</scope>
    <source>
        <strain evidence="1">HHB10654</strain>
    </source>
</reference>
<evidence type="ECO:0000313" key="1">
    <source>
        <dbReference type="EMBL" id="KAI0056784.1"/>
    </source>
</evidence>
<protein>
    <submittedName>
        <fullName evidence="1">Uncharacterized protein</fullName>
    </submittedName>
</protein>
<accession>A0ACB8SJP1</accession>
<reference evidence="1" key="1">
    <citation type="submission" date="2021-03" db="EMBL/GenBank/DDBJ databases">
        <authorList>
            <consortium name="DOE Joint Genome Institute"/>
            <person name="Ahrendt S."/>
            <person name="Looney B.P."/>
            <person name="Miyauchi S."/>
            <person name="Morin E."/>
            <person name="Drula E."/>
            <person name="Courty P.E."/>
            <person name="Chicoki N."/>
            <person name="Fauchery L."/>
            <person name="Kohler A."/>
            <person name="Kuo A."/>
            <person name="Labutti K."/>
            <person name="Pangilinan J."/>
            <person name="Lipzen A."/>
            <person name="Riley R."/>
            <person name="Andreopoulos W."/>
            <person name="He G."/>
            <person name="Johnson J."/>
            <person name="Barry K.W."/>
            <person name="Grigoriev I.V."/>
            <person name="Nagy L."/>
            <person name="Hibbett D."/>
            <person name="Henrissat B."/>
            <person name="Matheny P.B."/>
            <person name="Labbe J."/>
            <person name="Martin F."/>
        </authorList>
    </citation>
    <scope>NUCLEOTIDE SEQUENCE</scope>
    <source>
        <strain evidence="1">HHB10654</strain>
    </source>
</reference>
<keyword evidence="2" id="KW-1185">Reference proteome</keyword>
<name>A0ACB8SJP1_9AGAM</name>
<dbReference type="Proteomes" id="UP000814140">
    <property type="component" value="Unassembled WGS sequence"/>
</dbReference>
<sequence>MAFPPHGRVGISRVSNEVLQKIMSLTMHRDPWDLQPNADLTRFALVDRRWRAVALRELFTHVYLAFNPDDRPIQEGLEQFYLTILTRPALASMVRAIHYGTWEMEEEENIFLAKIIPLCTNLTGLKFQGWSYNTKPLLPTLASCATLRTIHLSALGLEPQEGHSEGLCTVSKFFSLLLGWKDLQRVWIDSFTINADPDGPDDNSVKALAAVPNACPSLRSFEFHSTCIRDGHLVFLSKIAPSLSELRIDRDRSRPISKKSLLAALGRWSKTLEILSIEHWSEGGAYNFPESTTYDGAEINAVLSAMPCLHTLQLPSVYVSPEHFGRGYAKVERFGCNVRPSEIPALSKVLGKSETLPSLRKASLTCSHGGFKERLDKAMWKVCQERGIEQVESIWSKTEDARREGGGKEEGDGEDDDDDDM</sequence>